<sequence>MADVPDAAAGGTPHYESGSVAGPAGQAVPEADSDSNQNAYLSAPAESSAVPDVSAAPLASPPVASAHTSSNGDVQAPVTNSTHAKPLQAEDSIASTVPDTGNKDLAYASFNAAVIDEEEQHDVNQLLQEPTQLEEPQDEQNESDAAAGNAVDSSAYGEPSNVQAAGKLGKTASANRLSVAYASGTRRMVIDAEIVDKLKVIRADGRIEVLMNVDKEDATTYKGILMETYSETTASYIPLEMPEIPEADPTVPPFSKVALPSKMTLIAYLDRDRPFSEPRWVKTGDVQEWLKSMFGRMFWVAGDAAEGWEKKIEVVDPDPAPTIWTILEAWAQNSNVGQTSERQRFLRTHMTETDNILEILLRLVRGERSGPAHPAPTPALAQPHVAGPLLGALSPGAAHGAQQTHVSLAVLAIFRIAVEYAKRADPGNGKHEVEERAGDVIRSLPSHLLYKSLDGIFKEWKVEKKGGR</sequence>
<dbReference type="EMBL" id="KV427605">
    <property type="protein sequence ID" value="KZT13151.1"/>
    <property type="molecule type" value="Genomic_DNA"/>
</dbReference>
<evidence type="ECO:0000313" key="2">
    <source>
        <dbReference type="EMBL" id="KZT13151.1"/>
    </source>
</evidence>
<dbReference type="Proteomes" id="UP000076871">
    <property type="component" value="Unassembled WGS sequence"/>
</dbReference>
<keyword evidence="3" id="KW-1185">Reference proteome</keyword>
<feature type="region of interest" description="Disordered" evidence="1">
    <location>
        <begin position="1"/>
        <end position="89"/>
    </location>
</feature>
<feature type="compositionally biased region" description="Polar residues" evidence="1">
    <location>
        <begin position="67"/>
        <end position="83"/>
    </location>
</feature>
<reference evidence="2 3" key="1">
    <citation type="journal article" date="2016" name="Mol. Biol. Evol.">
        <title>Comparative Genomics of Early-Diverging Mushroom-Forming Fungi Provides Insights into the Origins of Lignocellulose Decay Capabilities.</title>
        <authorList>
            <person name="Nagy L.G."/>
            <person name="Riley R."/>
            <person name="Tritt A."/>
            <person name="Adam C."/>
            <person name="Daum C."/>
            <person name="Floudas D."/>
            <person name="Sun H."/>
            <person name="Yadav J.S."/>
            <person name="Pangilinan J."/>
            <person name="Larsson K.H."/>
            <person name="Matsuura K."/>
            <person name="Barry K."/>
            <person name="Labutti K."/>
            <person name="Kuo R."/>
            <person name="Ohm R.A."/>
            <person name="Bhattacharya S.S."/>
            <person name="Shirouzu T."/>
            <person name="Yoshinaga Y."/>
            <person name="Martin F.M."/>
            <person name="Grigoriev I.V."/>
            <person name="Hibbett D.S."/>
        </authorList>
    </citation>
    <scope>NUCLEOTIDE SEQUENCE [LARGE SCALE GENOMIC DNA]</scope>
    <source>
        <strain evidence="2 3">93-53</strain>
    </source>
</reference>
<evidence type="ECO:0000256" key="1">
    <source>
        <dbReference type="SAM" id="MobiDB-lite"/>
    </source>
</evidence>
<name>A0A165IJ59_9APHY</name>
<protein>
    <submittedName>
        <fullName evidence="2">Uncharacterized protein</fullName>
    </submittedName>
</protein>
<gene>
    <name evidence="2" type="ORF">LAESUDRAFT_639859</name>
</gene>
<dbReference type="GeneID" id="63820595"/>
<accession>A0A165IJ59</accession>
<dbReference type="OrthoDB" id="431557at2759"/>
<dbReference type="STRING" id="1314785.A0A165IJ59"/>
<feature type="compositionally biased region" description="Low complexity" evidence="1">
    <location>
        <begin position="42"/>
        <end position="66"/>
    </location>
</feature>
<dbReference type="RefSeq" id="XP_040770661.1">
    <property type="nucleotide sequence ID" value="XM_040903564.1"/>
</dbReference>
<dbReference type="InParanoid" id="A0A165IJ59"/>
<feature type="region of interest" description="Disordered" evidence="1">
    <location>
        <begin position="132"/>
        <end position="161"/>
    </location>
</feature>
<proteinExistence type="predicted"/>
<evidence type="ECO:0000313" key="3">
    <source>
        <dbReference type="Proteomes" id="UP000076871"/>
    </source>
</evidence>
<organism evidence="2 3">
    <name type="scientific">Laetiporus sulphureus 93-53</name>
    <dbReference type="NCBI Taxonomy" id="1314785"/>
    <lineage>
        <taxon>Eukaryota</taxon>
        <taxon>Fungi</taxon>
        <taxon>Dikarya</taxon>
        <taxon>Basidiomycota</taxon>
        <taxon>Agaricomycotina</taxon>
        <taxon>Agaricomycetes</taxon>
        <taxon>Polyporales</taxon>
        <taxon>Laetiporus</taxon>
    </lineage>
</organism>
<dbReference type="AlphaFoldDB" id="A0A165IJ59"/>